<proteinExistence type="predicted"/>
<gene>
    <name evidence="1" type="ORF">ACFX5F_11925</name>
</gene>
<keyword evidence="2" id="KW-1185">Reference proteome</keyword>
<dbReference type="RefSeq" id="WP_379852258.1">
    <property type="nucleotide sequence ID" value="NZ_JBHZPY010000010.1"/>
</dbReference>
<organism evidence="1 2">
    <name type="scientific">Flavobacterium zhoui</name>
    <dbReference type="NCBI Taxonomy" id="3230414"/>
    <lineage>
        <taxon>Bacteria</taxon>
        <taxon>Pseudomonadati</taxon>
        <taxon>Bacteroidota</taxon>
        <taxon>Flavobacteriia</taxon>
        <taxon>Flavobacteriales</taxon>
        <taxon>Flavobacteriaceae</taxon>
        <taxon>Flavobacterium</taxon>
    </lineage>
</organism>
<sequence>MKTILNPSQIDLRELFSVHHILKSRGFNITSIGKNDDLIIPQFHWPIYIFPNKPAIEDRASLYSKLDDLRSFRNRGNHCEPICFHGHNIDCSEAIDIRTKLYNLVEWINPDLILFLKAVDNTQSKIDQIMNI</sequence>
<protein>
    <submittedName>
        <fullName evidence="1">Uncharacterized protein</fullName>
    </submittedName>
</protein>
<name>A0ABW6I6M5_9FLAO</name>
<dbReference type="Proteomes" id="UP001600107">
    <property type="component" value="Unassembled WGS sequence"/>
</dbReference>
<reference evidence="1 2" key="1">
    <citation type="submission" date="2024-06" db="EMBL/GenBank/DDBJ databases">
        <title>Flavobacterium spp. isolated from glacier.</title>
        <authorList>
            <person name="Han D."/>
        </authorList>
    </citation>
    <scope>NUCLEOTIDE SEQUENCE [LARGE SCALE GENOMIC DNA]</scope>
    <source>
        <strain evidence="1 2">ZS1P70</strain>
    </source>
</reference>
<dbReference type="EMBL" id="JBHZPY010000010">
    <property type="protein sequence ID" value="MFE3871928.1"/>
    <property type="molecule type" value="Genomic_DNA"/>
</dbReference>
<evidence type="ECO:0000313" key="1">
    <source>
        <dbReference type="EMBL" id="MFE3871928.1"/>
    </source>
</evidence>
<comment type="caution">
    <text evidence="1">The sequence shown here is derived from an EMBL/GenBank/DDBJ whole genome shotgun (WGS) entry which is preliminary data.</text>
</comment>
<evidence type="ECO:0000313" key="2">
    <source>
        <dbReference type="Proteomes" id="UP001600107"/>
    </source>
</evidence>
<accession>A0ABW6I6M5</accession>